<evidence type="ECO:0000256" key="4">
    <source>
        <dbReference type="ARBA" id="ARBA00023284"/>
    </source>
</evidence>
<feature type="signal peptide" evidence="6">
    <location>
        <begin position="1"/>
        <end position="48"/>
    </location>
</feature>
<evidence type="ECO:0000313" key="8">
    <source>
        <dbReference type="EMBL" id="TJY59692.1"/>
    </source>
</evidence>
<feature type="chain" id="PRO_5020283919" evidence="6">
    <location>
        <begin position="49"/>
        <end position="515"/>
    </location>
</feature>
<dbReference type="AlphaFoldDB" id="A0A4U0GQ72"/>
<evidence type="ECO:0000259" key="7">
    <source>
        <dbReference type="PROSITE" id="PS51352"/>
    </source>
</evidence>
<dbReference type="GO" id="GO:0017004">
    <property type="term" value="P:cytochrome complex assembly"/>
    <property type="evidence" value="ECO:0007669"/>
    <property type="project" value="UniProtKB-KW"/>
</dbReference>
<dbReference type="InterPro" id="IPR036249">
    <property type="entry name" value="Thioredoxin-like_sf"/>
</dbReference>
<dbReference type="Proteomes" id="UP000309872">
    <property type="component" value="Unassembled WGS sequence"/>
</dbReference>
<name>A0A4U0GQ72_9SPHI</name>
<dbReference type="OrthoDB" id="793244at2"/>
<keyword evidence="5" id="KW-1133">Transmembrane helix</keyword>
<evidence type="ECO:0000256" key="6">
    <source>
        <dbReference type="SAM" id="SignalP"/>
    </source>
</evidence>
<evidence type="ECO:0000256" key="2">
    <source>
        <dbReference type="ARBA" id="ARBA00022748"/>
    </source>
</evidence>
<dbReference type="RefSeq" id="WP_136823243.1">
    <property type="nucleotide sequence ID" value="NZ_BMJX01000016.1"/>
</dbReference>
<organism evidence="8 9">
    <name type="scientific">Sphingobacterium alkalisoli</name>
    <dbReference type="NCBI Taxonomy" id="1874115"/>
    <lineage>
        <taxon>Bacteria</taxon>
        <taxon>Pseudomonadati</taxon>
        <taxon>Bacteroidota</taxon>
        <taxon>Sphingobacteriia</taxon>
        <taxon>Sphingobacteriales</taxon>
        <taxon>Sphingobacteriaceae</taxon>
        <taxon>Sphingobacterium</taxon>
    </lineage>
</organism>
<comment type="subcellular location">
    <subcellularLocation>
        <location evidence="1">Cell envelope</location>
    </subcellularLocation>
</comment>
<dbReference type="InterPro" id="IPR017937">
    <property type="entry name" value="Thioredoxin_CS"/>
</dbReference>
<sequence>MKNFFEGGRGLCYFKPLSHLFKSKNNRSCTLFSFVLSLICVLFSVAQAQSAGERADAGGPTRLFKKFRWLLAVFVFALPMQTVLGQFYKPSSLTIRKGEQLSADFMNVQHRAVDMSTGDVHTIKLADHHDKLIILDFWASWCGPCRISLAKMNEISQQMDAKKIIVLGVNYELIDKVQTVRKGLDIHFSSIFADTLLSKSFPHRGIPHMVWIKDGKVIGIPEHQYVDLAAVKLAVESGLVNIPEKRNDRMLDPQRKLFSEGNGISPIIYQADGLQIYASNAEYIYEPIKRIETQDSIVFYGNNIAIPRLIHSLYKDDLFVPFKRYPSNFMELENGLTSSLLRNKEAVGIKASYAKGDYNEDNEARWLRSIVESYFLQHHNLETKVAHATKERYAVLKRKEPLDAVRSTMQSTSSKAGVFQDSGHKVYTSLPFGVHFINVLEARLAKIPGLDLTVLELVDRSGMDKLLLVDFEMPIAIDGLHELNKGIAKYGLQVEIEEGWADKVFVNYGKGGKND</sequence>
<dbReference type="GO" id="GO:0030313">
    <property type="term" value="C:cell envelope"/>
    <property type="evidence" value="ECO:0007669"/>
    <property type="project" value="UniProtKB-SubCell"/>
</dbReference>
<feature type="transmembrane region" description="Helical" evidence="5">
    <location>
        <begin position="67"/>
        <end position="88"/>
    </location>
</feature>
<dbReference type="InterPro" id="IPR000866">
    <property type="entry name" value="AhpC/TSA"/>
</dbReference>
<dbReference type="Pfam" id="PF00578">
    <property type="entry name" value="AhpC-TSA"/>
    <property type="match status" value="1"/>
</dbReference>
<reference evidence="8 9" key="1">
    <citation type="submission" date="2019-04" db="EMBL/GenBank/DDBJ databases">
        <title>Sphingobacterium olei sp. nov., isolated from oil-contaminated soil.</title>
        <authorList>
            <person name="Liu B."/>
        </authorList>
    </citation>
    <scope>NUCLEOTIDE SEQUENCE [LARGE SCALE GENOMIC DNA]</scope>
    <source>
        <strain evidence="8 9">Y3L14</strain>
    </source>
</reference>
<dbReference type="PANTHER" id="PTHR42852:SF6">
    <property type="entry name" value="THIOL:DISULFIDE INTERCHANGE PROTEIN DSBE"/>
    <property type="match status" value="1"/>
</dbReference>
<dbReference type="PANTHER" id="PTHR42852">
    <property type="entry name" value="THIOL:DISULFIDE INTERCHANGE PROTEIN DSBE"/>
    <property type="match status" value="1"/>
</dbReference>
<dbReference type="CDD" id="cd02966">
    <property type="entry name" value="TlpA_like_family"/>
    <property type="match status" value="1"/>
</dbReference>
<feature type="domain" description="Thioredoxin" evidence="7">
    <location>
        <begin position="99"/>
        <end position="236"/>
    </location>
</feature>
<keyword evidence="6" id="KW-0732">Signal</keyword>
<evidence type="ECO:0000256" key="5">
    <source>
        <dbReference type="SAM" id="Phobius"/>
    </source>
</evidence>
<dbReference type="Gene3D" id="3.40.30.10">
    <property type="entry name" value="Glutaredoxin"/>
    <property type="match status" value="1"/>
</dbReference>
<dbReference type="InterPro" id="IPR013766">
    <property type="entry name" value="Thioredoxin_domain"/>
</dbReference>
<keyword evidence="3" id="KW-1015">Disulfide bond</keyword>
<dbReference type="SUPFAM" id="SSF52833">
    <property type="entry name" value="Thioredoxin-like"/>
    <property type="match status" value="1"/>
</dbReference>
<keyword evidence="9" id="KW-1185">Reference proteome</keyword>
<gene>
    <name evidence="8" type="ORF">FAZ19_23595</name>
</gene>
<proteinExistence type="predicted"/>
<dbReference type="PROSITE" id="PS00194">
    <property type="entry name" value="THIOREDOXIN_1"/>
    <property type="match status" value="1"/>
</dbReference>
<dbReference type="PROSITE" id="PS51352">
    <property type="entry name" value="THIOREDOXIN_2"/>
    <property type="match status" value="1"/>
</dbReference>
<dbReference type="InterPro" id="IPR050553">
    <property type="entry name" value="Thioredoxin_ResA/DsbE_sf"/>
</dbReference>
<dbReference type="GO" id="GO:0016491">
    <property type="term" value="F:oxidoreductase activity"/>
    <property type="evidence" value="ECO:0007669"/>
    <property type="project" value="InterPro"/>
</dbReference>
<dbReference type="EMBL" id="SUKA01000015">
    <property type="protein sequence ID" value="TJY59692.1"/>
    <property type="molecule type" value="Genomic_DNA"/>
</dbReference>
<keyword evidence="4" id="KW-0676">Redox-active center</keyword>
<accession>A0A4U0GQ72</accession>
<keyword evidence="5" id="KW-0812">Transmembrane</keyword>
<evidence type="ECO:0000313" key="9">
    <source>
        <dbReference type="Proteomes" id="UP000309872"/>
    </source>
</evidence>
<dbReference type="GO" id="GO:0016209">
    <property type="term" value="F:antioxidant activity"/>
    <property type="evidence" value="ECO:0007669"/>
    <property type="project" value="InterPro"/>
</dbReference>
<evidence type="ECO:0000256" key="1">
    <source>
        <dbReference type="ARBA" id="ARBA00004196"/>
    </source>
</evidence>
<keyword evidence="2" id="KW-0201">Cytochrome c-type biogenesis</keyword>
<evidence type="ECO:0000256" key="3">
    <source>
        <dbReference type="ARBA" id="ARBA00023157"/>
    </source>
</evidence>
<keyword evidence="5" id="KW-0472">Membrane</keyword>
<protein>
    <submittedName>
        <fullName evidence="8">TlpA family protein disulfide reductase</fullName>
    </submittedName>
</protein>
<comment type="caution">
    <text evidence="8">The sequence shown here is derived from an EMBL/GenBank/DDBJ whole genome shotgun (WGS) entry which is preliminary data.</text>
</comment>